<reference evidence="24" key="2">
    <citation type="journal article" date="2013" name="G3 (Bethesda)">
        <title>Genomes of Ashbya fungi isolated from insects reveal four mating-type loci, numerous translocations, lack of transposons, and distinct gene duplications.</title>
        <authorList>
            <person name="Dietrich F.S."/>
            <person name="Voegeli S."/>
            <person name="Kuo S."/>
            <person name="Philippsen P."/>
        </authorList>
    </citation>
    <scope>GENOME REANNOTATION</scope>
    <source>
        <strain evidence="24">ATCC 10895 / CBS 109.51 / FGSC 9923 / NRRL Y-1056</strain>
    </source>
</reference>
<evidence type="ECO:0000256" key="4">
    <source>
        <dbReference type="ARBA" id="ARBA00010441"/>
    </source>
</evidence>
<evidence type="ECO:0000256" key="10">
    <source>
        <dbReference type="ARBA" id="ARBA00022824"/>
    </source>
</evidence>
<evidence type="ECO:0000313" key="23">
    <source>
        <dbReference type="EMBL" id="AAS50402.1"/>
    </source>
</evidence>
<dbReference type="GO" id="GO:0005794">
    <property type="term" value="C:Golgi apparatus"/>
    <property type="evidence" value="ECO:0000318"/>
    <property type="project" value="GO_Central"/>
</dbReference>
<dbReference type="PANTHER" id="PTHR15362:SF4">
    <property type="entry name" value="CDP-DIACYLGLYCEROL--INOSITOL 3-PHOSPHATIDYLTRANSFERASE"/>
    <property type="match status" value="1"/>
</dbReference>
<organism evidence="23 24">
    <name type="scientific">Eremothecium gossypii (strain ATCC 10895 / CBS 109.51 / FGSC 9923 / NRRL Y-1056)</name>
    <name type="common">Yeast</name>
    <name type="synonym">Ashbya gossypii</name>
    <dbReference type="NCBI Taxonomy" id="284811"/>
    <lineage>
        <taxon>Eukaryota</taxon>
        <taxon>Fungi</taxon>
        <taxon>Dikarya</taxon>
        <taxon>Ascomycota</taxon>
        <taxon>Saccharomycotina</taxon>
        <taxon>Saccharomycetes</taxon>
        <taxon>Saccharomycetales</taxon>
        <taxon>Saccharomycetaceae</taxon>
        <taxon>Eremothecium</taxon>
    </lineage>
</organism>
<keyword evidence="13 20" id="KW-0443">Lipid metabolism</keyword>
<keyword evidence="7 20" id="KW-0808">Transferase</keyword>
<dbReference type="Pfam" id="PF01066">
    <property type="entry name" value="CDP-OH_P_transf"/>
    <property type="match status" value="1"/>
</dbReference>
<evidence type="ECO:0000256" key="17">
    <source>
        <dbReference type="ARBA" id="ARBA00023264"/>
    </source>
</evidence>
<dbReference type="eggNOG" id="KOG3240">
    <property type="taxonomic scope" value="Eukaryota"/>
</dbReference>
<dbReference type="InParanoid" id="Q75EP2"/>
<evidence type="ECO:0000256" key="22">
    <source>
        <dbReference type="SAM" id="Phobius"/>
    </source>
</evidence>
<dbReference type="InterPro" id="IPR014387">
    <property type="entry name" value="CDP_diag_ino_3_P_euk"/>
</dbReference>
<protein>
    <recommendedName>
        <fullName evidence="19 20">CDP-diacylglycerol--inositol 3-phosphatidyltransferase</fullName>
        <ecNumber evidence="5 20">2.7.8.11</ecNumber>
    </recommendedName>
</protein>
<dbReference type="PIRSF" id="PIRSF000848">
    <property type="entry name" value="CDP_diag_ino_3_P"/>
    <property type="match status" value="1"/>
</dbReference>
<comment type="subcellular location">
    <subcellularLocation>
        <location evidence="3">Endoplasmic reticulum membrane</location>
        <topology evidence="3">Multi-pass membrane protein</topology>
    </subcellularLocation>
</comment>
<dbReference type="PANTHER" id="PTHR15362">
    <property type="entry name" value="PHOSPHATIDYLINOSITOL SYNTHASE"/>
    <property type="match status" value="1"/>
</dbReference>
<dbReference type="EC" id="2.7.8.11" evidence="5 20"/>
<evidence type="ECO:0000256" key="12">
    <source>
        <dbReference type="ARBA" id="ARBA00022989"/>
    </source>
</evidence>
<comment type="cofactor">
    <cofactor evidence="2">
        <name>Mg(2+)</name>
        <dbReference type="ChEBI" id="CHEBI:18420"/>
    </cofactor>
</comment>
<dbReference type="FunFam" id="1.20.120.1760:FF:000021">
    <property type="entry name" value="CDP-diacylglycerol--inositol 3-phosphatidyltransferase"/>
    <property type="match status" value="1"/>
</dbReference>
<evidence type="ECO:0000256" key="16">
    <source>
        <dbReference type="ARBA" id="ARBA00023211"/>
    </source>
</evidence>
<dbReference type="InterPro" id="IPR000462">
    <property type="entry name" value="CDP-OH_P_trans"/>
</dbReference>
<feature type="transmembrane region" description="Helical" evidence="22">
    <location>
        <begin position="210"/>
        <end position="229"/>
    </location>
</feature>
<evidence type="ECO:0000256" key="14">
    <source>
        <dbReference type="ARBA" id="ARBA00023136"/>
    </source>
</evidence>
<keyword evidence="24" id="KW-1185">Reference proteome</keyword>
<keyword evidence="14 20" id="KW-0472">Membrane</keyword>
<keyword evidence="10" id="KW-0256">Endoplasmic reticulum</keyword>
<evidence type="ECO:0000256" key="6">
    <source>
        <dbReference type="ARBA" id="ARBA00022516"/>
    </source>
</evidence>
<dbReference type="KEGG" id="ago:AGOS_AAR037W"/>
<keyword evidence="8 22" id="KW-0812">Transmembrane</keyword>
<evidence type="ECO:0000256" key="9">
    <source>
        <dbReference type="ARBA" id="ARBA00022723"/>
    </source>
</evidence>
<dbReference type="PROSITE" id="PS00379">
    <property type="entry name" value="CDP_ALCOHOL_P_TRANSF"/>
    <property type="match status" value="1"/>
</dbReference>
<evidence type="ECO:0000256" key="5">
    <source>
        <dbReference type="ARBA" id="ARBA00013212"/>
    </source>
</evidence>
<dbReference type="Gene3D" id="1.20.120.1760">
    <property type="match status" value="1"/>
</dbReference>
<keyword evidence="17 20" id="KW-1208">Phospholipid metabolism</keyword>
<keyword evidence="6 20" id="KW-0444">Lipid biosynthesis</keyword>
<evidence type="ECO:0000256" key="1">
    <source>
        <dbReference type="ARBA" id="ARBA00001936"/>
    </source>
</evidence>
<proteinExistence type="inferred from homology"/>
<evidence type="ECO:0000313" key="24">
    <source>
        <dbReference type="Proteomes" id="UP000000591"/>
    </source>
</evidence>
<evidence type="ECO:0000256" key="3">
    <source>
        <dbReference type="ARBA" id="ARBA00004477"/>
    </source>
</evidence>
<evidence type="ECO:0000256" key="19">
    <source>
        <dbReference type="ARBA" id="ARBA00070582"/>
    </source>
</evidence>
<dbReference type="GeneID" id="4618505"/>
<feature type="transmembrane region" description="Helical" evidence="22">
    <location>
        <begin position="179"/>
        <end position="198"/>
    </location>
</feature>
<gene>
    <name evidence="23" type="ORF">AGOS_AAR037W</name>
</gene>
<evidence type="ECO:0000256" key="20">
    <source>
        <dbReference type="PIRNR" id="PIRNR000848"/>
    </source>
</evidence>
<dbReference type="GO" id="GO:0005789">
    <property type="term" value="C:endoplasmic reticulum membrane"/>
    <property type="evidence" value="ECO:0007669"/>
    <property type="project" value="UniProtKB-SubCell"/>
</dbReference>
<dbReference type="InterPro" id="IPR043130">
    <property type="entry name" value="CDP-OH_PTrfase_TM_dom"/>
</dbReference>
<dbReference type="GO" id="GO:0005741">
    <property type="term" value="C:mitochondrial outer membrane"/>
    <property type="evidence" value="ECO:0007669"/>
    <property type="project" value="EnsemblFungi"/>
</dbReference>
<reference evidence="23 24" key="1">
    <citation type="journal article" date="2004" name="Science">
        <title>The Ashbya gossypii genome as a tool for mapping the ancient Saccharomyces cerevisiae genome.</title>
        <authorList>
            <person name="Dietrich F.S."/>
            <person name="Voegeli S."/>
            <person name="Brachat S."/>
            <person name="Lerch A."/>
            <person name="Gates K."/>
            <person name="Steiner S."/>
            <person name="Mohr C."/>
            <person name="Pohlmann R."/>
            <person name="Luedi P."/>
            <person name="Choi S."/>
            <person name="Wing R.A."/>
            <person name="Flavier A."/>
            <person name="Gaffney T.D."/>
            <person name="Philippsen P."/>
        </authorList>
    </citation>
    <scope>NUCLEOTIDE SEQUENCE [LARGE SCALE GENOMIC DNA]</scope>
    <source>
        <strain evidence="24">ATCC 10895 / CBS 109.51 / FGSC 9923 / NRRL Y-1056</strain>
    </source>
</reference>
<keyword evidence="12 22" id="KW-1133">Transmembrane helix</keyword>
<comment type="catalytic activity">
    <reaction evidence="18 20">
        <text>a CDP-1,2-diacyl-sn-glycerol + myo-inositol = a 1,2-diacyl-sn-glycero-3-phospho-(1D-myo-inositol) + CMP + H(+)</text>
        <dbReference type="Rhea" id="RHEA:11580"/>
        <dbReference type="ChEBI" id="CHEBI:15378"/>
        <dbReference type="ChEBI" id="CHEBI:17268"/>
        <dbReference type="ChEBI" id="CHEBI:57880"/>
        <dbReference type="ChEBI" id="CHEBI:58332"/>
        <dbReference type="ChEBI" id="CHEBI:60377"/>
        <dbReference type="EC" id="2.7.8.11"/>
    </reaction>
</comment>
<dbReference type="InterPro" id="IPR048254">
    <property type="entry name" value="CDP_ALCOHOL_P_TRANSF_CS"/>
</dbReference>
<comment type="cofactor">
    <cofactor evidence="1">
        <name>Mn(2+)</name>
        <dbReference type="ChEBI" id="CHEBI:29035"/>
    </cofactor>
</comment>
<evidence type="ECO:0000256" key="11">
    <source>
        <dbReference type="ARBA" id="ARBA00022842"/>
    </source>
</evidence>
<evidence type="ECO:0000256" key="18">
    <source>
        <dbReference type="ARBA" id="ARBA00050166"/>
    </source>
</evidence>
<dbReference type="OrthoDB" id="10251079at2759"/>
<accession>Q75EP2</accession>
<dbReference type="Proteomes" id="UP000000591">
    <property type="component" value="Chromosome I"/>
</dbReference>
<dbReference type="AlphaFoldDB" id="Q75EP2"/>
<sequence>MTFLEPRGDEKGFNASFCANFIAVHLTDVIMRIAQAQQETTVTAKQVLRYIPNCIGYMRVATMVVACFLMKNHPAWTTVVYGVSCLLDALDGTMARRYGQTSRFGAVLDMVTDRSTTNALICFLCLLYPRWTPVFQLLIALDLSSHYMHMYGSLSCGDSHKKIEKDQWLLHMYYSRRDVLFAVCFLNELFYFGIYLAGFPQLWHLWLPGLGRLHFGTLVALLCLPGYVFKQITNVVQLNRAALLLAHMDARDATRRLRAKHE</sequence>
<dbReference type="GO" id="GO:0046872">
    <property type="term" value="F:metal ion binding"/>
    <property type="evidence" value="ECO:0007669"/>
    <property type="project" value="UniProtKB-KW"/>
</dbReference>
<name>Q75EP2_EREGS</name>
<dbReference type="RefSeq" id="NP_982578.1">
    <property type="nucleotide sequence ID" value="NM_207931.1"/>
</dbReference>
<evidence type="ECO:0000256" key="13">
    <source>
        <dbReference type="ARBA" id="ARBA00023098"/>
    </source>
</evidence>
<keyword evidence="9" id="KW-0479">Metal-binding</keyword>
<comment type="similarity">
    <text evidence="4 20 21">Belongs to the CDP-alcohol phosphatidyltransferase class-I family.</text>
</comment>
<dbReference type="STRING" id="284811.Q75EP2"/>
<evidence type="ECO:0000256" key="7">
    <source>
        <dbReference type="ARBA" id="ARBA00022679"/>
    </source>
</evidence>
<keyword evidence="15 20" id="KW-0594">Phospholipid biosynthesis</keyword>
<dbReference type="HOGENOM" id="CLU_067602_0_0_1"/>
<dbReference type="GO" id="GO:0006661">
    <property type="term" value="P:phosphatidylinositol biosynthetic process"/>
    <property type="evidence" value="ECO:0000318"/>
    <property type="project" value="GO_Central"/>
</dbReference>
<keyword evidence="11" id="KW-0460">Magnesium</keyword>
<dbReference type="GO" id="GO:0003881">
    <property type="term" value="F:CDP-diacylglycerol-inositol 3-phosphatidyltransferase activity"/>
    <property type="evidence" value="ECO:0000318"/>
    <property type="project" value="GO_Central"/>
</dbReference>
<dbReference type="OMA" id="VTGVFFY"/>
<evidence type="ECO:0000256" key="8">
    <source>
        <dbReference type="ARBA" id="ARBA00022692"/>
    </source>
</evidence>
<evidence type="ECO:0000256" key="15">
    <source>
        <dbReference type="ARBA" id="ARBA00023209"/>
    </source>
</evidence>
<dbReference type="FunCoup" id="Q75EP2">
    <property type="interactions" value="659"/>
</dbReference>
<dbReference type="EMBL" id="AE016814">
    <property type="protein sequence ID" value="AAS50402.1"/>
    <property type="molecule type" value="Genomic_DNA"/>
</dbReference>
<evidence type="ECO:0000256" key="21">
    <source>
        <dbReference type="RuleBase" id="RU003750"/>
    </source>
</evidence>
<keyword evidence="16" id="KW-0464">Manganese</keyword>
<evidence type="ECO:0000256" key="2">
    <source>
        <dbReference type="ARBA" id="ARBA00001946"/>
    </source>
</evidence>